<dbReference type="Proteomes" id="UP001057738">
    <property type="component" value="Chromosome"/>
</dbReference>
<proteinExistence type="predicted"/>
<evidence type="ECO:0000313" key="2">
    <source>
        <dbReference type="Proteomes" id="UP001057738"/>
    </source>
</evidence>
<keyword evidence="2" id="KW-1185">Reference proteome</keyword>
<dbReference type="EMBL" id="CP102514">
    <property type="protein sequence ID" value="UUY48809.1"/>
    <property type="molecule type" value="Genomic_DNA"/>
</dbReference>
<dbReference type="RefSeq" id="WP_183066443.1">
    <property type="nucleotide sequence ID" value="NZ_CP102514.1"/>
</dbReference>
<reference evidence="1" key="1">
    <citation type="submission" date="2022-08" db="EMBL/GenBank/DDBJ databases">
        <authorList>
            <person name="Tian L."/>
        </authorList>
    </citation>
    <scope>NUCLEOTIDE SEQUENCE</scope>
    <source>
        <strain evidence="1">CM253</strain>
    </source>
</reference>
<dbReference type="GeneID" id="95575263"/>
<evidence type="ECO:0000313" key="1">
    <source>
        <dbReference type="EMBL" id="UUY48809.1"/>
    </source>
</evidence>
<organism evidence="1 2">
    <name type="scientific">Streptomyces yangpuensis</name>
    <dbReference type="NCBI Taxonomy" id="1648182"/>
    <lineage>
        <taxon>Bacteria</taxon>
        <taxon>Bacillati</taxon>
        <taxon>Actinomycetota</taxon>
        <taxon>Actinomycetes</taxon>
        <taxon>Kitasatosporales</taxon>
        <taxon>Streptomycetaceae</taxon>
        <taxon>Streptomyces</taxon>
    </lineage>
</organism>
<accession>A0ABY5PXI0</accession>
<name>A0ABY5PXI0_9ACTN</name>
<protein>
    <submittedName>
        <fullName evidence="1">Immunity 50 family protein</fullName>
    </submittedName>
</protein>
<sequence length="161" mass="17437">MNWADLVPGPPALAPYYDEVPALTGVRLRSVHADGWGSGVVLRLDLPRFPDRWDGGPGDTLQCRIGFGHVEDFVMEGWRPPVTADVRLTALPRNRLAVRVTGPGTEVSFTTVASLSLGGIGVFTRDADGGDGGPRSHLRPVLDRLYPVLPPTHVNAFYERA</sequence>
<gene>
    <name evidence="1" type="ORF">NRK68_17410</name>
</gene>